<dbReference type="InterPro" id="IPR007219">
    <property type="entry name" value="XnlR_reg_dom"/>
</dbReference>
<dbReference type="InterPro" id="IPR051127">
    <property type="entry name" value="Fungal_SecMet_Regulators"/>
</dbReference>
<keyword evidence="4" id="KW-0539">Nucleus</keyword>
<accession>A0A9P7H431</accession>
<reference evidence="6" key="1">
    <citation type="submission" date="2021-04" db="EMBL/GenBank/DDBJ databases">
        <title>Draft genome of Fusarium avenaceum strain F156N33, isolated from an atmospheric sample in Virginia.</title>
        <authorList>
            <person name="Yang S."/>
            <person name="Vinatzer B.A."/>
            <person name="Coleman J."/>
        </authorList>
    </citation>
    <scope>NUCLEOTIDE SEQUENCE</scope>
    <source>
        <strain evidence="6">F156N33</strain>
    </source>
</reference>
<evidence type="ECO:0000313" key="7">
    <source>
        <dbReference type="Proteomes" id="UP000782241"/>
    </source>
</evidence>
<dbReference type="GO" id="GO:0003677">
    <property type="term" value="F:DNA binding"/>
    <property type="evidence" value="ECO:0007669"/>
    <property type="project" value="UniProtKB-KW"/>
</dbReference>
<keyword evidence="1" id="KW-0805">Transcription regulation</keyword>
<evidence type="ECO:0000256" key="2">
    <source>
        <dbReference type="ARBA" id="ARBA00023125"/>
    </source>
</evidence>
<dbReference type="GO" id="GO:0008270">
    <property type="term" value="F:zinc ion binding"/>
    <property type="evidence" value="ECO:0007669"/>
    <property type="project" value="InterPro"/>
</dbReference>
<evidence type="ECO:0000313" key="6">
    <source>
        <dbReference type="EMBL" id="KAG5661899.1"/>
    </source>
</evidence>
<dbReference type="GO" id="GO:0006351">
    <property type="term" value="P:DNA-templated transcription"/>
    <property type="evidence" value="ECO:0007669"/>
    <property type="project" value="InterPro"/>
</dbReference>
<keyword evidence="3" id="KW-0804">Transcription</keyword>
<dbReference type="CDD" id="cd12148">
    <property type="entry name" value="fungal_TF_MHR"/>
    <property type="match status" value="1"/>
</dbReference>
<feature type="domain" description="Xylanolytic transcriptional activator regulatory" evidence="5">
    <location>
        <begin position="255"/>
        <end position="325"/>
    </location>
</feature>
<evidence type="ECO:0000256" key="3">
    <source>
        <dbReference type="ARBA" id="ARBA00023163"/>
    </source>
</evidence>
<dbReference type="Pfam" id="PF04082">
    <property type="entry name" value="Fungal_trans"/>
    <property type="match status" value="1"/>
</dbReference>
<organism evidence="6 7">
    <name type="scientific">Fusarium avenaceum</name>
    <dbReference type="NCBI Taxonomy" id="40199"/>
    <lineage>
        <taxon>Eukaryota</taxon>
        <taxon>Fungi</taxon>
        <taxon>Dikarya</taxon>
        <taxon>Ascomycota</taxon>
        <taxon>Pezizomycotina</taxon>
        <taxon>Sordariomycetes</taxon>
        <taxon>Hypocreomycetidae</taxon>
        <taxon>Hypocreales</taxon>
        <taxon>Nectriaceae</taxon>
        <taxon>Fusarium</taxon>
        <taxon>Fusarium tricinctum species complex</taxon>
    </lineage>
</organism>
<comment type="caution">
    <text evidence="6">The sequence shown here is derived from an EMBL/GenBank/DDBJ whole genome shotgun (WGS) entry which is preliminary data.</text>
</comment>
<dbReference type="PANTHER" id="PTHR47424">
    <property type="entry name" value="REGULATORY PROTEIN GAL4"/>
    <property type="match status" value="1"/>
</dbReference>
<dbReference type="PANTHER" id="PTHR47424:SF3">
    <property type="entry name" value="REGULATORY PROTEIN GAL4"/>
    <property type="match status" value="1"/>
</dbReference>
<sequence length="441" mass="49523">MTKQQLVDDVERESNVANTKIGPPVEIAGRPKLNVYQPAKTVQTLTLSRHPISDVTLAQNTQPNDYTESQSFVNSLQGFNTPAVSALGNTSFDFLSYQDENLFSITQQPSSHFDNPVDSVTYSGDPMIPSSGATVANIAVCEGASFFQTYFEVIHPRYPFIDIEECSAAYLKWKMDEIANGDDQDWPTRLLKLIFANGAILQHVGLNHKVHRQYQELALQQQNITMDSSLRPLARLQAMLLHAFYALHGENTEQVAHDVGIAMRFAILHGFHRLTSDGTHETDIKIRTWWSIYCLDKVVAITLRIPPYPPDESIETPAFQAKPEPQCFMPWAADAVGASAGMFYNFDLRYFAHMCKIRRIHSDILNMMRRLPSDLMVQHLPTLRAEIDRWGRSDEVFANGNGPLVTEGHASPLGVVYVAHMTRVVLYSSVPIETTCSSYSK</sequence>
<dbReference type="Proteomes" id="UP000782241">
    <property type="component" value="Unassembled WGS sequence"/>
</dbReference>
<name>A0A9P7H431_9HYPO</name>
<dbReference type="AlphaFoldDB" id="A0A9P7H431"/>
<dbReference type="EMBL" id="JAGPUO010000006">
    <property type="protein sequence ID" value="KAG5661899.1"/>
    <property type="molecule type" value="Genomic_DNA"/>
</dbReference>
<gene>
    <name evidence="6" type="ORF">KAF25_004138</name>
</gene>
<evidence type="ECO:0000256" key="1">
    <source>
        <dbReference type="ARBA" id="ARBA00023015"/>
    </source>
</evidence>
<proteinExistence type="predicted"/>
<evidence type="ECO:0000256" key="4">
    <source>
        <dbReference type="ARBA" id="ARBA00023242"/>
    </source>
</evidence>
<evidence type="ECO:0000259" key="5">
    <source>
        <dbReference type="SMART" id="SM00906"/>
    </source>
</evidence>
<protein>
    <recommendedName>
        <fullName evidence="5">Xylanolytic transcriptional activator regulatory domain-containing protein</fullName>
    </recommendedName>
</protein>
<keyword evidence="2" id="KW-0238">DNA-binding</keyword>
<keyword evidence="7" id="KW-1185">Reference proteome</keyword>
<dbReference type="SMART" id="SM00906">
    <property type="entry name" value="Fungal_trans"/>
    <property type="match status" value="1"/>
</dbReference>